<evidence type="ECO:0000313" key="2">
    <source>
        <dbReference type="EMBL" id="OIQ92543.1"/>
    </source>
</evidence>
<dbReference type="AlphaFoldDB" id="A0A1J5RKP9"/>
<protein>
    <submittedName>
        <fullName evidence="2">Uncharacterized protein</fullName>
    </submittedName>
</protein>
<proteinExistence type="predicted"/>
<evidence type="ECO:0000256" key="1">
    <source>
        <dbReference type="SAM" id="MobiDB-lite"/>
    </source>
</evidence>
<dbReference type="PROSITE" id="PS51257">
    <property type="entry name" value="PROKAR_LIPOPROTEIN"/>
    <property type="match status" value="1"/>
</dbReference>
<feature type="region of interest" description="Disordered" evidence="1">
    <location>
        <begin position="27"/>
        <end position="60"/>
    </location>
</feature>
<gene>
    <name evidence="2" type="ORF">GALL_255380</name>
</gene>
<accession>A0A1J5RKP9</accession>
<sequence length="138" mass="14905">MRGLGRMLMIMMTAVSLAACSLAGPPSAAPRAAVPPPPPRRPPPPVVPRPAPVPSSSPDQLLGLDEAGVAALLGRPGLTQARDMGRLWRYRRGHCVLALIFYPEVEGGALRVASYDFEHGRRKSCWRRLRAAGGRHVR</sequence>
<comment type="caution">
    <text evidence="2">The sequence shown here is derived from an EMBL/GenBank/DDBJ whole genome shotgun (WGS) entry which is preliminary data.</text>
</comment>
<reference evidence="2" key="1">
    <citation type="submission" date="2016-10" db="EMBL/GenBank/DDBJ databases">
        <title>Sequence of Gallionella enrichment culture.</title>
        <authorList>
            <person name="Poehlein A."/>
            <person name="Muehling M."/>
            <person name="Daniel R."/>
        </authorList>
    </citation>
    <scope>NUCLEOTIDE SEQUENCE</scope>
</reference>
<name>A0A1J5RKP9_9ZZZZ</name>
<dbReference type="EMBL" id="MLJW01000229">
    <property type="protein sequence ID" value="OIQ92543.1"/>
    <property type="molecule type" value="Genomic_DNA"/>
</dbReference>
<feature type="compositionally biased region" description="Pro residues" evidence="1">
    <location>
        <begin position="33"/>
        <end position="55"/>
    </location>
</feature>
<organism evidence="2">
    <name type="scientific">mine drainage metagenome</name>
    <dbReference type="NCBI Taxonomy" id="410659"/>
    <lineage>
        <taxon>unclassified sequences</taxon>
        <taxon>metagenomes</taxon>
        <taxon>ecological metagenomes</taxon>
    </lineage>
</organism>